<dbReference type="AlphaFoldDB" id="A0A936YMN1"/>
<sequence length="82" mass="9172">MRILAVLFIAYLVPGLVYDGSGWRAVSVGIESDFELHFWRASSKPVESRWQPLAQMIQSSELLAEEITSRIPDFNSTEGSGQ</sequence>
<proteinExistence type="predicted"/>
<gene>
    <name evidence="1" type="ORF">JJB09_02760</name>
</gene>
<dbReference type="RefSeq" id="WP_201652786.1">
    <property type="nucleotide sequence ID" value="NZ_JAEQNC010000002.1"/>
</dbReference>
<dbReference type="EMBL" id="JAEQNC010000002">
    <property type="protein sequence ID" value="MBL0370939.1"/>
    <property type="molecule type" value="Genomic_DNA"/>
</dbReference>
<comment type="caution">
    <text evidence="1">The sequence shown here is derived from an EMBL/GenBank/DDBJ whole genome shotgun (WGS) entry which is preliminary data.</text>
</comment>
<name>A0A936YMN1_9HYPH</name>
<reference evidence="1" key="1">
    <citation type="submission" date="2021-01" db="EMBL/GenBank/DDBJ databases">
        <title>Rhizobium sp. strain KVB221 16S ribosomal RNA gene Genome sequencing and assembly.</title>
        <authorList>
            <person name="Kang M."/>
        </authorList>
    </citation>
    <scope>NUCLEOTIDE SEQUENCE</scope>
    <source>
        <strain evidence="1">KVB221</strain>
    </source>
</reference>
<evidence type="ECO:0000313" key="1">
    <source>
        <dbReference type="EMBL" id="MBL0370939.1"/>
    </source>
</evidence>
<keyword evidence="2" id="KW-1185">Reference proteome</keyword>
<organism evidence="1 2">
    <name type="scientific">Rhizobium setariae</name>
    <dbReference type="NCBI Taxonomy" id="2801340"/>
    <lineage>
        <taxon>Bacteria</taxon>
        <taxon>Pseudomonadati</taxon>
        <taxon>Pseudomonadota</taxon>
        <taxon>Alphaproteobacteria</taxon>
        <taxon>Hyphomicrobiales</taxon>
        <taxon>Rhizobiaceae</taxon>
        <taxon>Rhizobium/Agrobacterium group</taxon>
        <taxon>Rhizobium</taxon>
    </lineage>
</organism>
<accession>A0A936YMN1</accession>
<dbReference type="Proteomes" id="UP000633219">
    <property type="component" value="Unassembled WGS sequence"/>
</dbReference>
<evidence type="ECO:0000313" key="2">
    <source>
        <dbReference type="Proteomes" id="UP000633219"/>
    </source>
</evidence>
<protein>
    <submittedName>
        <fullName evidence="1">Uncharacterized protein</fullName>
    </submittedName>
</protein>